<sequence length="356" mass="39684">MASVKTRFLILSDTHGMAFSSERHPHQRADVAIHCGDLTEESKIAELRASLQLLKSLNAPLKLVIAGNHDFTMDVPMFKKKVADVRPPLEPELVEREYGAWGEVKTLFDDAKKAGIIFLDEGTHRFVLENGAALTVFASPFTPSLGDWGFQYHPQEGHDFPVEDGTDVFITHGPPKGIMDLTNSRKRAGCPDLFAAAARQRPRLHCFGHIHEAWGAKLVAWREKASEVPSHFSDIDNDRSVLVQNLVGLRRSKYDDDVSAKEKADKANAFLEDRCCRTSHCAGDDNPLEAGKQTLFVNAAIKSDDEDQAPQLPWLVDIELQLAPESESNKAISRKRKPTIDETDGETALLDKKRRK</sequence>
<name>A0ABR1HS89_9HYPO</name>
<feature type="domain" description="Calcineurin-like phosphoesterase" evidence="2">
    <location>
        <begin position="7"/>
        <end position="212"/>
    </location>
</feature>
<evidence type="ECO:0000256" key="1">
    <source>
        <dbReference type="SAM" id="MobiDB-lite"/>
    </source>
</evidence>
<evidence type="ECO:0000259" key="2">
    <source>
        <dbReference type="Pfam" id="PF00149"/>
    </source>
</evidence>
<feature type="region of interest" description="Disordered" evidence="1">
    <location>
        <begin position="326"/>
        <end position="356"/>
    </location>
</feature>
<dbReference type="InterPro" id="IPR051693">
    <property type="entry name" value="UPF0046_metallophosphoest"/>
</dbReference>
<dbReference type="Gene3D" id="3.60.21.10">
    <property type="match status" value="1"/>
</dbReference>
<dbReference type="InterPro" id="IPR004843">
    <property type="entry name" value="Calcineurin-like_PHP"/>
</dbReference>
<protein>
    <recommendedName>
        <fullName evidence="2">Calcineurin-like phosphoesterase domain-containing protein</fullName>
    </recommendedName>
</protein>
<dbReference type="InterPro" id="IPR029052">
    <property type="entry name" value="Metallo-depent_PP-like"/>
</dbReference>
<evidence type="ECO:0000313" key="3">
    <source>
        <dbReference type="EMBL" id="KAK7423588.1"/>
    </source>
</evidence>
<dbReference type="PANTHER" id="PTHR12905:SF0">
    <property type="entry name" value="CALCINEURIN-LIKE PHOSPHOESTERASE DOMAIN-CONTAINING PROTEIN"/>
    <property type="match status" value="1"/>
</dbReference>
<dbReference type="EMBL" id="JAZAVJ010000009">
    <property type="protein sequence ID" value="KAK7423588.1"/>
    <property type="molecule type" value="Genomic_DNA"/>
</dbReference>
<reference evidence="3 4" key="1">
    <citation type="journal article" date="2025" name="Microbiol. Resour. Announc.">
        <title>Draft genome sequences for Neonectria magnoliae and Neonectria punicea, canker pathogens of Liriodendron tulipifera and Acer saccharum in West Virginia.</title>
        <authorList>
            <person name="Petronek H.M."/>
            <person name="Kasson M.T."/>
            <person name="Metheny A.M."/>
            <person name="Stauder C.M."/>
            <person name="Lovett B."/>
            <person name="Lynch S.C."/>
            <person name="Garnas J.R."/>
            <person name="Kasson L.R."/>
            <person name="Stajich J.E."/>
        </authorList>
    </citation>
    <scope>NUCLEOTIDE SEQUENCE [LARGE SCALE GENOMIC DNA]</scope>
    <source>
        <strain evidence="3 4">NRRL 64653</strain>
    </source>
</reference>
<dbReference type="CDD" id="cd07379">
    <property type="entry name" value="MPP_239FB"/>
    <property type="match status" value="1"/>
</dbReference>
<proteinExistence type="predicted"/>
<evidence type="ECO:0000313" key="4">
    <source>
        <dbReference type="Proteomes" id="UP001498476"/>
    </source>
</evidence>
<organism evidence="3 4">
    <name type="scientific">Neonectria punicea</name>
    <dbReference type="NCBI Taxonomy" id="979145"/>
    <lineage>
        <taxon>Eukaryota</taxon>
        <taxon>Fungi</taxon>
        <taxon>Dikarya</taxon>
        <taxon>Ascomycota</taxon>
        <taxon>Pezizomycotina</taxon>
        <taxon>Sordariomycetes</taxon>
        <taxon>Hypocreomycetidae</taxon>
        <taxon>Hypocreales</taxon>
        <taxon>Nectriaceae</taxon>
        <taxon>Neonectria</taxon>
    </lineage>
</organism>
<accession>A0ABR1HS89</accession>
<comment type="caution">
    <text evidence="3">The sequence shown here is derived from an EMBL/GenBank/DDBJ whole genome shotgun (WGS) entry which is preliminary data.</text>
</comment>
<gene>
    <name evidence="3" type="ORF">QQX98_001046</name>
</gene>
<dbReference type="Pfam" id="PF00149">
    <property type="entry name" value="Metallophos"/>
    <property type="match status" value="1"/>
</dbReference>
<dbReference type="Proteomes" id="UP001498476">
    <property type="component" value="Unassembled WGS sequence"/>
</dbReference>
<dbReference type="SUPFAM" id="SSF56300">
    <property type="entry name" value="Metallo-dependent phosphatases"/>
    <property type="match status" value="1"/>
</dbReference>
<dbReference type="PANTHER" id="PTHR12905">
    <property type="entry name" value="METALLOPHOSPHOESTERASE"/>
    <property type="match status" value="1"/>
</dbReference>
<keyword evidence="4" id="KW-1185">Reference proteome</keyword>